<evidence type="ECO:0000313" key="2">
    <source>
        <dbReference type="Proteomes" id="UP001499884"/>
    </source>
</evidence>
<reference evidence="2" key="1">
    <citation type="journal article" date="2019" name="Int. J. Syst. Evol. Microbiol.">
        <title>The Global Catalogue of Microorganisms (GCM) 10K type strain sequencing project: providing services to taxonomists for standard genome sequencing and annotation.</title>
        <authorList>
            <consortium name="The Broad Institute Genomics Platform"/>
            <consortium name="The Broad Institute Genome Sequencing Center for Infectious Disease"/>
            <person name="Wu L."/>
            <person name="Ma J."/>
        </authorList>
    </citation>
    <scope>NUCLEOTIDE SEQUENCE [LARGE SCALE GENOMIC DNA]</scope>
    <source>
        <strain evidence="2">JCM 30846</strain>
    </source>
</reference>
<proteinExistence type="predicted"/>
<protein>
    <submittedName>
        <fullName evidence="1">Uncharacterized protein</fullName>
    </submittedName>
</protein>
<organism evidence="1 2">
    <name type="scientific">Streptomyces tremellae</name>
    <dbReference type="NCBI Taxonomy" id="1124239"/>
    <lineage>
        <taxon>Bacteria</taxon>
        <taxon>Bacillati</taxon>
        <taxon>Actinomycetota</taxon>
        <taxon>Actinomycetes</taxon>
        <taxon>Kitasatosporales</taxon>
        <taxon>Streptomycetaceae</taxon>
        <taxon>Streptomyces</taxon>
    </lineage>
</organism>
<dbReference type="Proteomes" id="UP001499884">
    <property type="component" value="Unassembled WGS sequence"/>
</dbReference>
<evidence type="ECO:0000313" key="1">
    <source>
        <dbReference type="EMBL" id="GAA3754425.1"/>
    </source>
</evidence>
<comment type="caution">
    <text evidence="1">The sequence shown here is derived from an EMBL/GenBank/DDBJ whole genome shotgun (WGS) entry which is preliminary data.</text>
</comment>
<gene>
    <name evidence="1" type="ORF">GCM10023082_57360</name>
</gene>
<dbReference type="EMBL" id="BAABEP010000063">
    <property type="protein sequence ID" value="GAA3754425.1"/>
    <property type="molecule type" value="Genomic_DNA"/>
</dbReference>
<keyword evidence="2" id="KW-1185">Reference proteome</keyword>
<accession>A0ABP7G4N0</accession>
<sequence length="116" mass="12325">MRVRVPVAARVTVVGSGVTRRRGTYRTAALENASSRGATRGELSCCARQAERWRAPLPGSGPVRRRKRPAGAARVPVIAVVGARLAVCVGGCGCSYEWSKPARAPGVQPRGPQYRT</sequence>
<name>A0ABP7G4N0_9ACTN</name>